<feature type="signal peptide" evidence="1">
    <location>
        <begin position="1"/>
        <end position="21"/>
    </location>
</feature>
<dbReference type="RefSeq" id="WP_146647854.1">
    <property type="nucleotide sequence ID" value="NZ_CP012333.1"/>
</dbReference>
<dbReference type="Gene3D" id="1.25.10.10">
    <property type="entry name" value="Leucine-rich Repeat Variant"/>
    <property type="match status" value="2"/>
</dbReference>
<protein>
    <submittedName>
        <fullName evidence="2">HEAT repeat protein</fullName>
    </submittedName>
</protein>
<dbReference type="SUPFAM" id="SSF48371">
    <property type="entry name" value="ARM repeat"/>
    <property type="match status" value="1"/>
</dbReference>
<dbReference type="SMART" id="SM00567">
    <property type="entry name" value="EZ_HEAT"/>
    <property type="match status" value="4"/>
</dbReference>
<accession>A0A0K1PSU9</accession>
<name>A0A0K1PSU9_9BACT</name>
<proteinExistence type="predicted"/>
<dbReference type="EMBL" id="CP012333">
    <property type="protein sequence ID" value="AKU96592.1"/>
    <property type="molecule type" value="Genomic_DNA"/>
</dbReference>
<sequence length="308" mass="32512">MNFRKNKVGLALLASLAVAGASLLSGRTAIGGPNTENFGGTQAVYGNIPPDQIEFLSTGDRIKSVAAKGSMMEIWETLEHGERVECVECIPSVEPLLYDANPRTREIAAWWLRRRLFGVFGDGEVYQRTVQTLASDPSPQRRAYAANALGEFLAAPGVDACATAIANDADPGVRAAAATALGRLNDEGKGGISRALADADSRVKLAGLASAARINTFVDVPAVAKLAFDGDAVVRRRSAELLGGMRAKDSVDGLIALTKDADAGVRNAACHALGQIRDGRARATLEAVRTSDPDTLVRDQADMALRRL</sequence>
<feature type="chain" id="PRO_5005466207" evidence="1">
    <location>
        <begin position="22"/>
        <end position="308"/>
    </location>
</feature>
<dbReference type="GO" id="GO:0016491">
    <property type="term" value="F:oxidoreductase activity"/>
    <property type="evidence" value="ECO:0007669"/>
    <property type="project" value="TreeGrafter"/>
</dbReference>
<dbReference type="PANTHER" id="PTHR12697:SF15">
    <property type="entry name" value="TIR DOMAIN-CONTAINING PROTEIN"/>
    <property type="match status" value="1"/>
</dbReference>
<dbReference type="STRING" id="1391654.AKJ09_03256"/>
<dbReference type="Proteomes" id="UP000064967">
    <property type="component" value="Chromosome"/>
</dbReference>
<dbReference type="Pfam" id="PF13646">
    <property type="entry name" value="HEAT_2"/>
    <property type="match status" value="2"/>
</dbReference>
<dbReference type="InterPro" id="IPR016024">
    <property type="entry name" value="ARM-type_fold"/>
</dbReference>
<reference evidence="2 3" key="1">
    <citation type="submission" date="2015-08" db="EMBL/GenBank/DDBJ databases">
        <authorList>
            <person name="Babu N.S."/>
            <person name="Beckwith C.J."/>
            <person name="Beseler K.G."/>
            <person name="Brison A."/>
            <person name="Carone J.V."/>
            <person name="Caskin T.P."/>
            <person name="Diamond M."/>
            <person name="Durham M.E."/>
            <person name="Foxe J.M."/>
            <person name="Go M."/>
            <person name="Henderson B.A."/>
            <person name="Jones I.B."/>
            <person name="McGettigan J.A."/>
            <person name="Micheletti S.J."/>
            <person name="Nasrallah M.E."/>
            <person name="Ortiz D."/>
            <person name="Piller C.R."/>
            <person name="Privatt S.R."/>
            <person name="Schneider S.L."/>
            <person name="Sharp S."/>
            <person name="Smith T.C."/>
            <person name="Stanton J.D."/>
            <person name="Ullery H.E."/>
            <person name="Wilson R.J."/>
            <person name="Serrano M.G."/>
            <person name="Buck G."/>
            <person name="Lee V."/>
            <person name="Wang Y."/>
            <person name="Carvalho R."/>
            <person name="Voegtly L."/>
            <person name="Shi R."/>
            <person name="Duckworth R."/>
            <person name="Johnson A."/>
            <person name="Loviza R."/>
            <person name="Walstead R."/>
            <person name="Shah Z."/>
            <person name="Kiflezghi M."/>
            <person name="Wade K."/>
            <person name="Ball S.L."/>
            <person name="Bradley K.W."/>
            <person name="Asai D.J."/>
            <person name="Bowman C.A."/>
            <person name="Russell D.A."/>
            <person name="Pope W.H."/>
            <person name="Jacobs-Sera D."/>
            <person name="Hendrix R.W."/>
            <person name="Hatfull G.F."/>
        </authorList>
    </citation>
    <scope>NUCLEOTIDE SEQUENCE [LARGE SCALE GENOMIC DNA]</scope>
    <source>
        <strain evidence="2 3">DSM 27648</strain>
    </source>
</reference>
<dbReference type="AlphaFoldDB" id="A0A0K1PSU9"/>
<organism evidence="2 3">
    <name type="scientific">Labilithrix luteola</name>
    <dbReference type="NCBI Taxonomy" id="1391654"/>
    <lineage>
        <taxon>Bacteria</taxon>
        <taxon>Pseudomonadati</taxon>
        <taxon>Myxococcota</taxon>
        <taxon>Polyangia</taxon>
        <taxon>Polyangiales</taxon>
        <taxon>Labilitrichaceae</taxon>
        <taxon>Labilithrix</taxon>
    </lineage>
</organism>
<keyword evidence="1" id="KW-0732">Signal</keyword>
<dbReference type="PANTHER" id="PTHR12697">
    <property type="entry name" value="PBS LYASE HEAT-LIKE PROTEIN"/>
    <property type="match status" value="1"/>
</dbReference>
<gene>
    <name evidence="2" type="ORF">AKJ09_03256</name>
</gene>
<dbReference type="InterPro" id="IPR004155">
    <property type="entry name" value="PBS_lyase_HEAT"/>
</dbReference>
<evidence type="ECO:0000313" key="3">
    <source>
        <dbReference type="Proteomes" id="UP000064967"/>
    </source>
</evidence>
<dbReference type="PATRIC" id="fig|1391654.3.peg.3293"/>
<evidence type="ECO:0000313" key="2">
    <source>
        <dbReference type="EMBL" id="AKU96592.1"/>
    </source>
</evidence>
<dbReference type="KEGG" id="llu:AKJ09_03256"/>
<dbReference type="OrthoDB" id="3661251at2"/>
<keyword evidence="3" id="KW-1185">Reference proteome</keyword>
<dbReference type="InterPro" id="IPR011989">
    <property type="entry name" value="ARM-like"/>
</dbReference>
<evidence type="ECO:0000256" key="1">
    <source>
        <dbReference type="SAM" id="SignalP"/>
    </source>
</evidence>